<dbReference type="InterPro" id="IPR050194">
    <property type="entry name" value="Glycosyltransferase_grp1"/>
</dbReference>
<dbReference type="EMBL" id="SJPO01000017">
    <property type="protein sequence ID" value="TWT66263.1"/>
    <property type="molecule type" value="Genomic_DNA"/>
</dbReference>
<dbReference type="AlphaFoldDB" id="A0A5C5XV38"/>
<feature type="domain" description="Glycosyltransferase subfamily 4-like N-terminal" evidence="2">
    <location>
        <begin position="21"/>
        <end position="204"/>
    </location>
</feature>
<dbReference type="SUPFAM" id="SSF53756">
    <property type="entry name" value="UDP-Glycosyltransferase/glycogen phosphorylase"/>
    <property type="match status" value="1"/>
</dbReference>
<reference evidence="3 4" key="1">
    <citation type="submission" date="2019-02" db="EMBL/GenBank/DDBJ databases">
        <title>Deep-cultivation of Planctomycetes and their phenomic and genomic characterization uncovers novel biology.</title>
        <authorList>
            <person name="Wiegand S."/>
            <person name="Jogler M."/>
            <person name="Boedeker C."/>
            <person name="Pinto D."/>
            <person name="Vollmers J."/>
            <person name="Rivas-Marin E."/>
            <person name="Kohn T."/>
            <person name="Peeters S.H."/>
            <person name="Heuer A."/>
            <person name="Rast P."/>
            <person name="Oberbeckmann S."/>
            <person name="Bunk B."/>
            <person name="Jeske O."/>
            <person name="Meyerdierks A."/>
            <person name="Storesund J.E."/>
            <person name="Kallscheuer N."/>
            <person name="Luecker S."/>
            <person name="Lage O.M."/>
            <person name="Pohl T."/>
            <person name="Merkel B.J."/>
            <person name="Hornburger P."/>
            <person name="Mueller R.-W."/>
            <person name="Bruemmer F."/>
            <person name="Labrenz M."/>
            <person name="Spormann A.M."/>
            <person name="Op Den Camp H."/>
            <person name="Overmann J."/>
            <person name="Amann R."/>
            <person name="Jetten M.S.M."/>
            <person name="Mascher T."/>
            <person name="Medema M.H."/>
            <person name="Devos D.P."/>
            <person name="Kaster A.-K."/>
            <person name="Ovreas L."/>
            <person name="Rohde M."/>
            <person name="Galperin M.Y."/>
            <person name="Jogler C."/>
        </authorList>
    </citation>
    <scope>NUCLEOTIDE SEQUENCE [LARGE SCALE GENOMIC DNA]</scope>
    <source>
        <strain evidence="3 4">Pla123a</strain>
    </source>
</reference>
<evidence type="ECO:0000259" key="2">
    <source>
        <dbReference type="Pfam" id="PF13439"/>
    </source>
</evidence>
<protein>
    <submittedName>
        <fullName evidence="3">GDP-mannose-dependent alpha-(1-6)-phosphatidylinositol monomannoside mannosyltransferase</fullName>
        <ecNumber evidence="3">2.4.1.345</ecNumber>
    </submittedName>
</protein>
<dbReference type="InterPro" id="IPR028098">
    <property type="entry name" value="Glyco_trans_4-like_N"/>
</dbReference>
<comment type="caution">
    <text evidence="3">The sequence shown here is derived from an EMBL/GenBank/DDBJ whole genome shotgun (WGS) entry which is preliminary data.</text>
</comment>
<evidence type="ECO:0000259" key="1">
    <source>
        <dbReference type="Pfam" id="PF00534"/>
    </source>
</evidence>
<dbReference type="Pfam" id="PF00534">
    <property type="entry name" value="Glycos_transf_1"/>
    <property type="match status" value="1"/>
</dbReference>
<dbReference type="OrthoDB" id="73743at2"/>
<feature type="domain" description="Glycosyl transferase family 1" evidence="1">
    <location>
        <begin position="212"/>
        <end position="376"/>
    </location>
</feature>
<dbReference type="GO" id="GO:0043750">
    <property type="term" value="F:phosphatidylinositol alpha-mannosyltransferase activity"/>
    <property type="evidence" value="ECO:0007669"/>
    <property type="project" value="UniProtKB-EC"/>
</dbReference>
<dbReference type="PANTHER" id="PTHR45947">
    <property type="entry name" value="SULFOQUINOVOSYL TRANSFERASE SQD2"/>
    <property type="match status" value="1"/>
</dbReference>
<sequence length="410" mass="45128">MNSTTRIAYVLKRYPRFSETFVVNEILTHEAAGVEVDIFALRPPLDTRFQPEIALVKGPVSYLSSGGLRASHLWDCLRPVLESGDTRAFAIADALDAEGDEVYQALQLAESIRRRGVTHIHAHFATSATTVARLASLLTGVPYTFTAHAKDIFHEYVDAGALGQKVRDAARVITVSDFNVTHLTQTHPEHAEKVTRLYNGIRLSKYPFREAAERAPLVLAVGRLVEKKGFDDLIAACARIRDQGVMFRCEIIGDGDLGEKLEKQIRQSDLQDTVTLLGARSTDEVAARMREAAAFVMPCITASTGDRDGMPTVLLEAMATGAPCIGTTVTGIPELIEHEVTGLLHPERRPDLIADSIIRLLTDEALGRELAVAAREQIEREFDIEKNSVVQREIFQQTSTTAWSELAEAV</sequence>
<dbReference type="InterPro" id="IPR001296">
    <property type="entry name" value="Glyco_trans_1"/>
</dbReference>
<evidence type="ECO:0000313" key="4">
    <source>
        <dbReference type="Proteomes" id="UP000318478"/>
    </source>
</evidence>
<organism evidence="3 4">
    <name type="scientific">Posidoniimonas polymericola</name>
    <dbReference type="NCBI Taxonomy" id="2528002"/>
    <lineage>
        <taxon>Bacteria</taxon>
        <taxon>Pseudomonadati</taxon>
        <taxon>Planctomycetota</taxon>
        <taxon>Planctomycetia</taxon>
        <taxon>Pirellulales</taxon>
        <taxon>Lacipirellulaceae</taxon>
        <taxon>Posidoniimonas</taxon>
    </lineage>
</organism>
<dbReference type="Gene3D" id="3.40.50.2000">
    <property type="entry name" value="Glycogen Phosphorylase B"/>
    <property type="match status" value="2"/>
</dbReference>
<keyword evidence="3" id="KW-0328">Glycosyltransferase</keyword>
<gene>
    <name evidence="3" type="primary">pimB_3</name>
    <name evidence="3" type="ORF">Pla123a_47870</name>
</gene>
<keyword evidence="3" id="KW-0808">Transferase</keyword>
<dbReference type="Proteomes" id="UP000318478">
    <property type="component" value="Unassembled WGS sequence"/>
</dbReference>
<accession>A0A5C5XV38</accession>
<dbReference type="Pfam" id="PF13439">
    <property type="entry name" value="Glyco_transf_4"/>
    <property type="match status" value="1"/>
</dbReference>
<keyword evidence="4" id="KW-1185">Reference proteome</keyword>
<dbReference type="RefSeq" id="WP_146591686.1">
    <property type="nucleotide sequence ID" value="NZ_SJPO01000017.1"/>
</dbReference>
<dbReference type="EC" id="2.4.1.345" evidence="3"/>
<proteinExistence type="predicted"/>
<name>A0A5C5XV38_9BACT</name>
<evidence type="ECO:0000313" key="3">
    <source>
        <dbReference type="EMBL" id="TWT66263.1"/>
    </source>
</evidence>
<dbReference type="PANTHER" id="PTHR45947:SF14">
    <property type="entry name" value="SLL1723 PROTEIN"/>
    <property type="match status" value="1"/>
</dbReference>
<dbReference type="CDD" id="cd03801">
    <property type="entry name" value="GT4_PimA-like"/>
    <property type="match status" value="1"/>
</dbReference>